<dbReference type="AlphaFoldDB" id="A0AAE9CUZ0"/>
<feature type="region of interest" description="Disordered" evidence="2">
    <location>
        <begin position="922"/>
        <end position="942"/>
    </location>
</feature>
<feature type="region of interest" description="Disordered" evidence="2">
    <location>
        <begin position="83"/>
        <end position="102"/>
    </location>
</feature>
<dbReference type="Proteomes" id="UP000827892">
    <property type="component" value="Chromosome X"/>
</dbReference>
<evidence type="ECO:0000256" key="2">
    <source>
        <dbReference type="SAM" id="MobiDB-lite"/>
    </source>
</evidence>
<reference evidence="3 4" key="1">
    <citation type="submission" date="2022-05" db="EMBL/GenBank/DDBJ databases">
        <title>Chromosome-level reference genomes for two strains of Caenorhabditis briggsae: an improved platform for comparative genomics.</title>
        <authorList>
            <person name="Stevens L."/>
            <person name="Andersen E.C."/>
        </authorList>
    </citation>
    <scope>NUCLEOTIDE SEQUENCE [LARGE SCALE GENOMIC DNA]</scope>
    <source>
        <strain evidence="3">QX1410_ONT</strain>
        <tissue evidence="3">Whole-organism</tissue>
    </source>
</reference>
<protein>
    <submittedName>
        <fullName evidence="3">Uncharacterized protein</fullName>
    </submittedName>
</protein>
<organism evidence="3 4">
    <name type="scientific">Caenorhabditis briggsae</name>
    <dbReference type="NCBI Taxonomy" id="6238"/>
    <lineage>
        <taxon>Eukaryota</taxon>
        <taxon>Metazoa</taxon>
        <taxon>Ecdysozoa</taxon>
        <taxon>Nematoda</taxon>
        <taxon>Chromadorea</taxon>
        <taxon>Rhabditida</taxon>
        <taxon>Rhabditina</taxon>
        <taxon>Rhabditomorpha</taxon>
        <taxon>Rhabditoidea</taxon>
        <taxon>Rhabditidae</taxon>
        <taxon>Peloderinae</taxon>
        <taxon>Caenorhabditis</taxon>
    </lineage>
</organism>
<feature type="region of interest" description="Disordered" evidence="2">
    <location>
        <begin position="1000"/>
        <end position="1042"/>
    </location>
</feature>
<proteinExistence type="predicted"/>
<evidence type="ECO:0000313" key="4">
    <source>
        <dbReference type="Proteomes" id="UP000827892"/>
    </source>
</evidence>
<gene>
    <name evidence="3" type="ORF">L3Y34_012129</name>
</gene>
<dbReference type="EMBL" id="CP090896">
    <property type="protein sequence ID" value="ULT82667.1"/>
    <property type="molecule type" value="Genomic_DNA"/>
</dbReference>
<keyword evidence="1" id="KW-0175">Coiled coil</keyword>
<feature type="compositionally biased region" description="Polar residues" evidence="2">
    <location>
        <begin position="1000"/>
        <end position="1019"/>
    </location>
</feature>
<accession>A0AAE9CUZ0</accession>
<name>A0AAE9CUZ0_CAEBR</name>
<feature type="coiled-coil region" evidence="1">
    <location>
        <begin position="593"/>
        <end position="774"/>
    </location>
</feature>
<feature type="region of interest" description="Disordered" evidence="2">
    <location>
        <begin position="528"/>
        <end position="565"/>
    </location>
</feature>
<evidence type="ECO:0000256" key="1">
    <source>
        <dbReference type="SAM" id="Coils"/>
    </source>
</evidence>
<feature type="compositionally biased region" description="Polar residues" evidence="2">
    <location>
        <begin position="927"/>
        <end position="942"/>
    </location>
</feature>
<feature type="coiled-coil region" evidence="1">
    <location>
        <begin position="825"/>
        <end position="908"/>
    </location>
</feature>
<sequence>MGATKFPSLFCPSKFRVLNGGSTSKIKTIDGIHCHTPQLPLRCLYAIRKEMTKCFYAECPSDHTVNFPAVPISTVEKLRAQNAKREQALKSKKEKKKGKEPVKANEENSCYVEVINWGKSGGRVIGNKRKWTLEVERRAFTCNFANVDDDFILNNNADFFYYDMNDQNGKKDKGDEIEQVKYPSLMNYLKGRSIDYVVVRAYEVQFEDISVLRIFFDDMQTVLPLMIEMENVKNGSYVEGGVSNVVECIRDHNNHDSATFPFERFLELLVIQKAQCKTVMIVPDAIQKLTSYYALIQPLTVVSTMVKDGTLLHIGQAFLFICLNVICGIDWEKMQHEKLYESFESNVGYVFDVLIEKVIGEKTIQTEEMVYEFVDEFRIALVADHLRKQPLLENVKKDDCLYESFAYDAKISFEEHKQHSARLGLTNFIETASNVIPVWQARISVIAGYFANFLKFSPMYEVIVLKLVRSALYYKMPLEERNKHAGMLDRIFYDWLECIGHGGRSRESLKSSLAFPYLGSILKEEKYRRPAKDNAPGASGLAGPCSSEQQQDESAAEAVDNSKAGTSDQSLKLEIVVDGSKDKETEESEIQLCLRLMNQLDNARKDKAEKDEKKPLESEYTKMFNEIRGTNERFEKLNSSLRAKDEELNREMKKRKDLETKVHNLEKLKKEGKETYKKQRLSLEEKYRALELQSQKDKADFDKKLKAKEAELLSESKAAKAAKQQAKQLQEQLNSSKILETKMRQMEKIRKEEKEEFEKRRVSMEEKYSKLELQSQKEKTDFEGRFKAMENAYLLGAKATEQAKKHAAETRDQLTFLATDIQQQLETKMNRIISVEVELQQLKTEKDQILKGREMIVVESREMIKQLDLYKNRCAALEKQNENEVQKRQNIEHEKKSLEVKLQDQQKLYNLCLSSMDQRGGLFADPSPSTASHPQNLEISSNDTQQVLRQSVEANELYCLKQFYALPDYYSLYKDHSAFTESSQTRDINATNDPQITSVYSSQHYDNTPPGTTNNSSPFSAEFPNESGTSHPEHNVYAPNYF</sequence>
<evidence type="ECO:0000313" key="3">
    <source>
        <dbReference type="EMBL" id="ULT82667.1"/>
    </source>
</evidence>